<protein>
    <submittedName>
        <fullName evidence="1">Uncharacterized protein</fullName>
    </submittedName>
</protein>
<dbReference type="Proteomes" id="UP000005555">
    <property type="component" value="Unassembled WGS sequence"/>
</dbReference>
<dbReference type="EMBL" id="AAPI01000005">
    <property type="protein sequence ID" value="EAS46756.1"/>
    <property type="molecule type" value="Genomic_DNA"/>
</dbReference>
<comment type="caution">
    <text evidence="1">The sequence shown here is derived from an EMBL/GenBank/DDBJ whole genome shotgun (WGS) entry which is preliminary data.</text>
</comment>
<organism evidence="1 2">
    <name type="scientific">gamma proteobacterium HTCC2207</name>
    <dbReference type="NCBI Taxonomy" id="314287"/>
    <lineage>
        <taxon>Bacteria</taxon>
        <taxon>Pseudomonadati</taxon>
        <taxon>Pseudomonadota</taxon>
        <taxon>Gammaproteobacteria</taxon>
        <taxon>Cellvibrionales</taxon>
        <taxon>Porticoccaceae</taxon>
        <taxon>SAR92 clade</taxon>
    </lineage>
</organism>
<sequence length="157" mass="18168">MKLQFLCGNHRLELERNLSKAMQIWKVGTDTGQFYRDHMLWLEAIPHLGCAFETAEILLSNITIDHRNACERFSDTALLLSSTFKNAIRIADAEDVIWVTINRLEKELSVNLTNTAWINHHLANQYEELKRTLITNQHLIRPTKRHSSNLEPAGLLH</sequence>
<dbReference type="AlphaFoldDB" id="Q1YR52"/>
<keyword evidence="2" id="KW-1185">Reference proteome</keyword>
<gene>
    <name evidence="1" type="ORF">GB2207_03929</name>
</gene>
<proteinExistence type="predicted"/>
<accession>Q1YR52</accession>
<reference evidence="1 2" key="1">
    <citation type="submission" date="2006-03" db="EMBL/GenBank/DDBJ databases">
        <authorList>
            <person name="Giovannoni S.J."/>
            <person name="Cho J.-C."/>
            <person name="Ferriera S."/>
            <person name="Johnson J."/>
            <person name="Kravitz S."/>
            <person name="Halpern A."/>
            <person name="Remington K."/>
            <person name="Beeson K."/>
            <person name="Tran B."/>
            <person name="Rogers Y.-H."/>
            <person name="Friedman R."/>
            <person name="Venter J.C."/>
        </authorList>
    </citation>
    <scope>NUCLEOTIDE SEQUENCE [LARGE SCALE GENOMIC DNA]</scope>
    <source>
        <strain evidence="1 2">HTCC2207</strain>
    </source>
</reference>
<name>Q1YR52_9GAMM</name>
<evidence type="ECO:0000313" key="1">
    <source>
        <dbReference type="EMBL" id="EAS46756.1"/>
    </source>
</evidence>
<dbReference type="OrthoDB" id="5733587at2"/>
<dbReference type="HOGENOM" id="CLU_1675378_0_0_6"/>
<evidence type="ECO:0000313" key="2">
    <source>
        <dbReference type="Proteomes" id="UP000005555"/>
    </source>
</evidence>